<evidence type="ECO:0000313" key="2">
    <source>
        <dbReference type="EMBL" id="MBD7986297.1"/>
    </source>
</evidence>
<feature type="domain" description="DNA mimic protein DMP19 C-terminal" evidence="1">
    <location>
        <begin position="41"/>
        <end position="143"/>
    </location>
</feature>
<sequence>MKPTMKRGNLTATADIWNAVISVVSDREESSTDTTLIEASLLLQYYSEIESGGHEILLTSLESFFYDNGIESYLTDLITVLEKIGAHDYALIEKKYGQEMWRLYVDLKNGEIKEDAFYTVIEKADAEYDNLNQKLEGLVETYFVSIHTELINVIE</sequence>
<reference evidence="2 3" key="1">
    <citation type="submission" date="2020-08" db="EMBL/GenBank/DDBJ databases">
        <title>A Genomic Blueprint of the Chicken Gut Microbiome.</title>
        <authorList>
            <person name="Gilroy R."/>
            <person name="Ravi A."/>
            <person name="Getino M."/>
            <person name="Pursley I."/>
            <person name="Horton D.L."/>
            <person name="Alikhan N.-F."/>
            <person name="Baker D."/>
            <person name="Gharbi K."/>
            <person name="Hall N."/>
            <person name="Watson M."/>
            <person name="Adriaenssens E.M."/>
            <person name="Foster-Nyarko E."/>
            <person name="Jarju S."/>
            <person name="Secka A."/>
            <person name="Antonio M."/>
            <person name="Oren A."/>
            <person name="Chaudhuri R."/>
            <person name="La Ragione R.M."/>
            <person name="Hildebrand F."/>
            <person name="Pallen M.J."/>
        </authorList>
    </citation>
    <scope>NUCLEOTIDE SEQUENCE [LARGE SCALE GENOMIC DNA]</scope>
    <source>
        <strain evidence="2 3">Sa2YVA2</strain>
    </source>
</reference>
<dbReference type="RefSeq" id="WP_191696121.1">
    <property type="nucleotide sequence ID" value="NZ_JACSQN010000027.1"/>
</dbReference>
<evidence type="ECO:0000313" key="3">
    <source>
        <dbReference type="Proteomes" id="UP000626786"/>
    </source>
</evidence>
<dbReference type="InterPro" id="IPR025402">
    <property type="entry name" value="DMP19_C"/>
</dbReference>
<accession>A0ABR8UE40</accession>
<name>A0ABR8UE40_9BACL</name>
<organism evidence="2 3">
    <name type="scientific">Sporosarcina quadrami</name>
    <dbReference type="NCBI Taxonomy" id="2762234"/>
    <lineage>
        <taxon>Bacteria</taxon>
        <taxon>Bacillati</taxon>
        <taxon>Bacillota</taxon>
        <taxon>Bacilli</taxon>
        <taxon>Bacillales</taxon>
        <taxon>Caryophanaceae</taxon>
        <taxon>Sporosarcina</taxon>
    </lineage>
</organism>
<dbReference type="Pfam" id="PF14300">
    <property type="entry name" value="DMP19"/>
    <property type="match status" value="1"/>
</dbReference>
<evidence type="ECO:0000259" key="1">
    <source>
        <dbReference type="Pfam" id="PF14300"/>
    </source>
</evidence>
<proteinExistence type="predicted"/>
<keyword evidence="3" id="KW-1185">Reference proteome</keyword>
<dbReference type="EMBL" id="JACSQN010000027">
    <property type="protein sequence ID" value="MBD7986297.1"/>
    <property type="molecule type" value="Genomic_DNA"/>
</dbReference>
<protein>
    <recommendedName>
        <fullName evidence="1">DNA mimic protein DMP19 C-terminal domain-containing protein</fullName>
    </recommendedName>
</protein>
<gene>
    <name evidence="2" type="ORF">H9649_17135</name>
</gene>
<comment type="caution">
    <text evidence="2">The sequence shown here is derived from an EMBL/GenBank/DDBJ whole genome shotgun (WGS) entry which is preliminary data.</text>
</comment>
<dbReference type="Proteomes" id="UP000626786">
    <property type="component" value="Unassembled WGS sequence"/>
</dbReference>